<feature type="binding site" evidence="7">
    <location>
        <position position="141"/>
    </location>
    <ligand>
        <name>Zn(2+)</name>
        <dbReference type="ChEBI" id="CHEBI:29105"/>
        <label>1</label>
    </ligand>
</feature>
<evidence type="ECO:0000259" key="8">
    <source>
        <dbReference type="Pfam" id="PF01261"/>
    </source>
</evidence>
<dbReference type="GO" id="GO:0008833">
    <property type="term" value="F:deoxyribonuclease IV (phage-T4-induced) activity"/>
    <property type="evidence" value="ECO:0007669"/>
    <property type="project" value="UniProtKB-UniRule"/>
</dbReference>
<proteinExistence type="inferred from homology"/>
<dbReference type="SUPFAM" id="SSF51658">
    <property type="entry name" value="Xylose isomerase-like"/>
    <property type="match status" value="1"/>
</dbReference>
<dbReference type="PANTHER" id="PTHR21445">
    <property type="entry name" value="ENDONUCLEASE IV ENDODEOXYRIBONUCLEASE IV"/>
    <property type="match status" value="1"/>
</dbReference>
<dbReference type="NCBIfam" id="TIGR00587">
    <property type="entry name" value="nfo"/>
    <property type="match status" value="1"/>
</dbReference>
<sequence>MRVGAHISISKGYFHAVKEALSIGANTMQFFTRNPRGGAVKALDEEDIRKMKILREQESFGPLVAHAPYTLNLATDKQEGMEFTKRVLEDDIIRLAKAGAEFLVLHPGSHTGQGIEKGMERIAGILKEVVKAHSGVTVLLETMAGAGSEVGYTFEQLYDIMDKTGKPEIFGVCIDSCHLYGAGYDVVDKLDEVLSEFDKILGLGKLKAVHLNDSKYGLGQRKDRHANLGEGVLGLNTIKKIITHPFLKDKPFLLETPGGLENYKKEIELLKQMAQDPKD</sequence>
<dbReference type="HAMAP" id="MF_00152">
    <property type="entry name" value="Nfo"/>
    <property type="match status" value="1"/>
</dbReference>
<dbReference type="SMART" id="SM00518">
    <property type="entry name" value="AP2Ec"/>
    <property type="match status" value="1"/>
</dbReference>
<dbReference type="GO" id="GO:0006284">
    <property type="term" value="P:base-excision repair"/>
    <property type="evidence" value="ECO:0007669"/>
    <property type="project" value="TreeGrafter"/>
</dbReference>
<dbReference type="PROSITE" id="PS00731">
    <property type="entry name" value="AP_NUCLEASE_F2_3"/>
    <property type="match status" value="1"/>
</dbReference>
<feature type="binding site" evidence="7">
    <location>
        <position position="255"/>
    </location>
    <ligand>
        <name>Zn(2+)</name>
        <dbReference type="ChEBI" id="CHEBI:29105"/>
        <label>2</label>
    </ligand>
</feature>
<evidence type="ECO:0000256" key="6">
    <source>
        <dbReference type="ARBA" id="ARBA00023204"/>
    </source>
</evidence>
<evidence type="ECO:0000256" key="3">
    <source>
        <dbReference type="ARBA" id="ARBA00022763"/>
    </source>
</evidence>
<dbReference type="Pfam" id="PF01261">
    <property type="entry name" value="AP_endonuc_2"/>
    <property type="match status" value="1"/>
</dbReference>
<comment type="similarity">
    <text evidence="1 7">Belongs to the AP endonuclease 2 family.</text>
</comment>
<reference evidence="9 10" key="1">
    <citation type="submission" date="2015-12" db="EMBL/GenBank/DDBJ databases">
        <title>Draft genome of Thermovenabulum gondwanense isolated from a red thermophilic microbial mat colonisisng an outflow channel of a bore well.</title>
        <authorList>
            <person name="Patel B.K."/>
        </authorList>
    </citation>
    <scope>NUCLEOTIDE SEQUENCE [LARGE SCALE GENOMIC DNA]</scope>
    <source>
        <strain evidence="9 10">R270</strain>
    </source>
</reference>
<keyword evidence="10" id="KW-1185">Reference proteome</keyword>
<evidence type="ECO:0000313" key="10">
    <source>
        <dbReference type="Proteomes" id="UP000075737"/>
    </source>
</evidence>
<dbReference type="AlphaFoldDB" id="A0A161PUK1"/>
<dbReference type="Gene3D" id="3.20.20.150">
    <property type="entry name" value="Divalent-metal-dependent TIM barrel enzymes"/>
    <property type="match status" value="1"/>
</dbReference>
<dbReference type="PANTHER" id="PTHR21445:SF0">
    <property type="entry name" value="APURINIC-APYRIMIDINIC ENDONUCLEASE"/>
    <property type="match status" value="1"/>
</dbReference>
<evidence type="ECO:0000256" key="4">
    <source>
        <dbReference type="ARBA" id="ARBA00022801"/>
    </source>
</evidence>
<dbReference type="InterPro" id="IPR018246">
    <property type="entry name" value="AP_endonuc_F2_Zn_BS"/>
</dbReference>
<comment type="caution">
    <text evidence="9">The sequence shown here is derived from an EMBL/GenBank/DDBJ whole genome shotgun (WGS) entry which is preliminary data.</text>
</comment>
<dbReference type="InterPro" id="IPR001719">
    <property type="entry name" value="AP_endonuc_2"/>
</dbReference>
<dbReference type="InterPro" id="IPR013022">
    <property type="entry name" value="Xyl_isomerase-like_TIM-brl"/>
</dbReference>
<keyword evidence="6 7" id="KW-0234">DNA repair</keyword>
<protein>
    <recommendedName>
        <fullName evidence="7">Probable endonuclease 4</fullName>
        <ecNumber evidence="7">3.1.21.2</ecNumber>
    </recommendedName>
    <alternativeName>
        <fullName evidence="7">Endodeoxyribonuclease IV</fullName>
    </alternativeName>
    <alternativeName>
        <fullName evidence="7">Endonuclease IV</fullName>
    </alternativeName>
</protein>
<comment type="function">
    <text evidence="7">Endonuclease IV plays a role in DNA repair. It cleaves phosphodiester bonds at apurinic or apyrimidinic (AP) sites, generating a 3'-hydroxyl group and a 5'-terminal sugar phosphate.</text>
</comment>
<dbReference type="GO" id="GO:0003906">
    <property type="term" value="F:DNA-(apurinic or apyrimidinic site) endonuclease activity"/>
    <property type="evidence" value="ECO:0007669"/>
    <property type="project" value="TreeGrafter"/>
</dbReference>
<evidence type="ECO:0000256" key="1">
    <source>
        <dbReference type="ARBA" id="ARBA00005340"/>
    </source>
</evidence>
<feature type="binding site" evidence="7">
    <location>
        <position position="223"/>
    </location>
    <ligand>
        <name>Zn(2+)</name>
        <dbReference type="ChEBI" id="CHEBI:29105"/>
        <label>3</label>
    </ligand>
</feature>
<dbReference type="OrthoDB" id="9805666at2"/>
<dbReference type="Proteomes" id="UP000075737">
    <property type="component" value="Unassembled WGS sequence"/>
</dbReference>
<dbReference type="STRING" id="520767.ATZ99_12370"/>
<keyword evidence="2 7" id="KW-0479">Metal-binding</keyword>
<feature type="binding site" evidence="7">
    <location>
        <position position="106"/>
    </location>
    <ligand>
        <name>Zn(2+)</name>
        <dbReference type="ChEBI" id="CHEBI:29105"/>
        <label>1</label>
    </ligand>
</feature>
<keyword evidence="3 7" id="KW-0227">DNA damage</keyword>
<dbReference type="FunFam" id="3.20.20.150:FF:000001">
    <property type="entry name" value="Probable endonuclease 4"/>
    <property type="match status" value="1"/>
</dbReference>
<feature type="binding site" evidence="7">
    <location>
        <position position="210"/>
    </location>
    <ligand>
        <name>Zn(2+)</name>
        <dbReference type="ChEBI" id="CHEBI:29105"/>
        <label>2</label>
    </ligand>
</feature>
<feature type="binding site" evidence="7">
    <location>
        <position position="178"/>
    </location>
    <ligand>
        <name>Zn(2+)</name>
        <dbReference type="ChEBI" id="CHEBI:29105"/>
        <label>3</label>
    </ligand>
</feature>
<dbReference type="EMBL" id="LOHZ01000028">
    <property type="protein sequence ID" value="KYO66355.1"/>
    <property type="molecule type" value="Genomic_DNA"/>
</dbReference>
<evidence type="ECO:0000256" key="2">
    <source>
        <dbReference type="ARBA" id="ARBA00022723"/>
    </source>
</evidence>
<dbReference type="GO" id="GO:0003677">
    <property type="term" value="F:DNA binding"/>
    <property type="evidence" value="ECO:0007669"/>
    <property type="project" value="InterPro"/>
</dbReference>
<dbReference type="GO" id="GO:0008270">
    <property type="term" value="F:zinc ion binding"/>
    <property type="evidence" value="ECO:0007669"/>
    <property type="project" value="UniProtKB-UniRule"/>
</dbReference>
<dbReference type="EC" id="3.1.21.2" evidence="7"/>
<dbReference type="InterPro" id="IPR036237">
    <property type="entry name" value="Xyl_isomerase-like_sf"/>
</dbReference>
<feature type="binding site" evidence="7">
    <location>
        <position position="175"/>
    </location>
    <ligand>
        <name>Zn(2+)</name>
        <dbReference type="ChEBI" id="CHEBI:29105"/>
        <label>2</label>
    </ligand>
</feature>
<feature type="binding site" evidence="7">
    <location>
        <position position="141"/>
    </location>
    <ligand>
        <name>Zn(2+)</name>
        <dbReference type="ChEBI" id="CHEBI:29105"/>
        <label>2</label>
    </ligand>
</feature>
<dbReference type="GO" id="GO:0008081">
    <property type="term" value="F:phosphoric diester hydrolase activity"/>
    <property type="evidence" value="ECO:0007669"/>
    <property type="project" value="TreeGrafter"/>
</dbReference>
<organism evidence="9 10">
    <name type="scientific">Thermovenabulum gondwanense</name>
    <dbReference type="NCBI Taxonomy" id="520767"/>
    <lineage>
        <taxon>Bacteria</taxon>
        <taxon>Bacillati</taxon>
        <taxon>Bacillota</taxon>
        <taxon>Clostridia</taxon>
        <taxon>Thermosediminibacterales</taxon>
        <taxon>Thermosediminibacteraceae</taxon>
        <taxon>Thermovenabulum</taxon>
    </lineage>
</organism>
<name>A0A161PUK1_9FIRM</name>
<dbReference type="PATRIC" id="fig|520767.4.peg.1341"/>
<evidence type="ECO:0000256" key="7">
    <source>
        <dbReference type="HAMAP-Rule" id="MF_00152"/>
    </source>
</evidence>
<feature type="domain" description="Xylose isomerase-like TIM barrel" evidence="8">
    <location>
        <begin position="18"/>
        <end position="272"/>
    </location>
</feature>
<accession>A0A161PUK1</accession>
<gene>
    <name evidence="7 9" type="primary">nfo</name>
    <name evidence="9" type="ORF">ATZ99_12370</name>
</gene>
<keyword evidence="7 9" id="KW-0255">Endonuclease</keyword>
<dbReference type="CDD" id="cd00019">
    <property type="entry name" value="AP2Ec"/>
    <property type="match status" value="1"/>
</dbReference>
<dbReference type="PROSITE" id="PS51432">
    <property type="entry name" value="AP_NUCLEASE_F2_4"/>
    <property type="match status" value="1"/>
</dbReference>
<comment type="catalytic activity">
    <reaction evidence="7">
        <text>Endonucleolytic cleavage to 5'-phosphooligonucleotide end-products.</text>
        <dbReference type="EC" id="3.1.21.2"/>
    </reaction>
</comment>
<keyword evidence="7" id="KW-0540">Nuclease</keyword>
<evidence type="ECO:0000256" key="5">
    <source>
        <dbReference type="ARBA" id="ARBA00022833"/>
    </source>
</evidence>
<keyword evidence="4 7" id="KW-0378">Hydrolase</keyword>
<keyword evidence="5 7" id="KW-0862">Zinc</keyword>
<feature type="binding site" evidence="7">
    <location>
        <position position="225"/>
    </location>
    <ligand>
        <name>Zn(2+)</name>
        <dbReference type="ChEBI" id="CHEBI:29105"/>
        <label>3</label>
    </ligand>
</feature>
<evidence type="ECO:0000313" key="9">
    <source>
        <dbReference type="EMBL" id="KYO66355.1"/>
    </source>
</evidence>
<feature type="binding site" evidence="7">
    <location>
        <position position="66"/>
    </location>
    <ligand>
        <name>Zn(2+)</name>
        <dbReference type="ChEBI" id="CHEBI:29105"/>
        <label>1</label>
    </ligand>
</feature>
<comment type="cofactor">
    <cofactor evidence="7">
        <name>Zn(2+)</name>
        <dbReference type="ChEBI" id="CHEBI:29105"/>
    </cofactor>
    <text evidence="7">Binds 3 Zn(2+) ions.</text>
</comment>